<keyword evidence="5" id="KW-0831">Ubiquinone biosynthesis</keyword>
<feature type="region of interest" description="Disordered" evidence="15">
    <location>
        <begin position="242"/>
        <end position="286"/>
    </location>
</feature>
<protein>
    <recommendedName>
        <fullName evidence="4">RNA helicase</fullName>
        <ecNumber evidence="4">3.6.4.13</ecNumber>
    </recommendedName>
</protein>
<evidence type="ECO:0000256" key="5">
    <source>
        <dbReference type="ARBA" id="ARBA00022688"/>
    </source>
</evidence>
<dbReference type="SUPFAM" id="SSF51045">
    <property type="entry name" value="WW domain"/>
    <property type="match status" value="1"/>
</dbReference>
<dbReference type="PROSITE" id="PS51195">
    <property type="entry name" value="Q_MOTIF"/>
    <property type="match status" value="1"/>
</dbReference>
<feature type="short sequence motif" description="Q motif" evidence="14">
    <location>
        <begin position="328"/>
        <end position="356"/>
    </location>
</feature>
<keyword evidence="11" id="KW-0446">Lipid-binding</keyword>
<dbReference type="Pfam" id="PF00270">
    <property type="entry name" value="DEAD"/>
    <property type="match status" value="1"/>
</dbReference>
<dbReference type="SMART" id="SM00487">
    <property type="entry name" value="DEXDc"/>
    <property type="match status" value="1"/>
</dbReference>
<dbReference type="InterPro" id="IPR011545">
    <property type="entry name" value="DEAD/DEAH_box_helicase_dom"/>
</dbReference>
<keyword evidence="7" id="KW-0378">Hydrolase</keyword>
<dbReference type="EC" id="3.6.4.13" evidence="4"/>
<evidence type="ECO:0000256" key="6">
    <source>
        <dbReference type="ARBA" id="ARBA00022741"/>
    </source>
</evidence>
<dbReference type="PROSITE" id="PS01159">
    <property type="entry name" value="WW_DOMAIN_1"/>
    <property type="match status" value="1"/>
</dbReference>
<feature type="domain" description="WW" evidence="16">
    <location>
        <begin position="221"/>
        <end position="255"/>
    </location>
</feature>
<evidence type="ECO:0000259" key="16">
    <source>
        <dbReference type="PROSITE" id="PS50020"/>
    </source>
</evidence>
<comment type="caution">
    <text evidence="20">The sequence shown here is derived from an EMBL/GenBank/DDBJ whole genome shotgun (WGS) entry which is preliminary data.</text>
</comment>
<feature type="domain" description="DEAD-box RNA helicase Q" evidence="19">
    <location>
        <begin position="328"/>
        <end position="356"/>
    </location>
</feature>
<dbReference type="Gene3D" id="1.10.357.10">
    <property type="entry name" value="Tetracycline Repressor, domain 2"/>
    <property type="match status" value="1"/>
</dbReference>
<evidence type="ECO:0000256" key="10">
    <source>
        <dbReference type="ARBA" id="ARBA00022946"/>
    </source>
</evidence>
<evidence type="ECO:0000256" key="9">
    <source>
        <dbReference type="ARBA" id="ARBA00022840"/>
    </source>
</evidence>
<keyword evidence="6" id="KW-0547">Nucleotide-binding</keyword>
<dbReference type="GO" id="GO:0016787">
    <property type="term" value="F:hydrolase activity"/>
    <property type="evidence" value="ECO:0007669"/>
    <property type="project" value="UniProtKB-KW"/>
</dbReference>
<dbReference type="Gene3D" id="3.40.50.300">
    <property type="entry name" value="P-loop containing nucleotide triphosphate hydrolases"/>
    <property type="match status" value="2"/>
</dbReference>
<evidence type="ECO:0000256" key="13">
    <source>
        <dbReference type="ARBA" id="ARBA00058104"/>
    </source>
</evidence>
<dbReference type="InterPro" id="IPR012762">
    <property type="entry name" value="Ubiq_biosynth_COQ9"/>
</dbReference>
<dbReference type="InterPro" id="IPR001650">
    <property type="entry name" value="Helicase_C-like"/>
</dbReference>
<dbReference type="GO" id="GO:0003676">
    <property type="term" value="F:nucleic acid binding"/>
    <property type="evidence" value="ECO:0007669"/>
    <property type="project" value="InterPro"/>
</dbReference>
<organism evidence="20 21">
    <name type="scientific">[Myrmecia] bisecta</name>
    <dbReference type="NCBI Taxonomy" id="41462"/>
    <lineage>
        <taxon>Eukaryota</taxon>
        <taxon>Viridiplantae</taxon>
        <taxon>Chlorophyta</taxon>
        <taxon>core chlorophytes</taxon>
        <taxon>Trebouxiophyceae</taxon>
        <taxon>Trebouxiales</taxon>
        <taxon>Trebouxiaceae</taxon>
        <taxon>Myrmecia</taxon>
    </lineage>
</organism>
<comment type="pathway">
    <text evidence="2">Cofactor biosynthesis; ubiquinone biosynthesis.</text>
</comment>
<evidence type="ECO:0000256" key="2">
    <source>
        <dbReference type="ARBA" id="ARBA00004749"/>
    </source>
</evidence>
<sequence>MEQTHSEQDQASTEGASHREIILEAALEHVKQLGWTHAALVAGAKDVGLSPAAAALLARGEAELVEYFVDHCNLELILQLEAMGEELAQMRVHERVRRAVQMRLQMLIPHIDSWPQALSIRARPANLGMAMRQVASLADDIWHAAGDTSTDHNWYTKRALLASVYTATELYMLTDYSPGYADTWAALDRRLKDVMHLGKAAREVSTAAEHSQMGPVRQDDPTLPKPWQALFDTDSGLKYYWDPTTNKTQYERPEGAAPSHAAPSSYHQPAANGHTSHQNGASTASVNAPIRASAATTAARGNYDMSASAYRAQHDLVVMGDRVPDPIQSFEAVGFTSDIMDEIRRAGYALPTPIQAQSWPVAMEGRDLVSIAKTGSGKTCGFLLPGLLHINAVRKDPRYGPTVLVLAPTRELAVQIKEEADKFGRTSGIKNTCVYGGAPKGPQLRDIQYGVQIVIATPGRLNDFLESGQIRLNQVSYLVLDEADRMLDMGFEPQIQKIVRAIPPQRQTLFFSATWPREVKAIAAQFVTNQTVYIFVGGVEERLVANKAITQIVEIVSNQSEKMSRLTQILRSKPPGTRVIIFCSTKRMCDQLSYGLSREFRASAIHGDKKQQERDYVLASFKDGRCPIMCATDVAARGLDVPNVGAVINYDFPNGVEDYIHRIGRTGRAGATGEAYTFFTSQDGKYAKELIRVLREAGQQVPPALEAMSGFGGFGGGGRSRYGPPGGGFGGGGFGGGGGGRFGGGGGYGGGAATSSYGASSFGGGYSAPPAAAAAAPPQYAAAAAAGIGASASAYRVDSGRSSHRDRSRSPRRSSHRSRSRSPRRTSHSRHRSRSRDRHTSSRHSRRDSPDYGRYSPKR</sequence>
<evidence type="ECO:0000256" key="4">
    <source>
        <dbReference type="ARBA" id="ARBA00012552"/>
    </source>
</evidence>
<dbReference type="Pfam" id="PF00271">
    <property type="entry name" value="Helicase_C"/>
    <property type="match status" value="1"/>
</dbReference>
<evidence type="ECO:0000259" key="18">
    <source>
        <dbReference type="PROSITE" id="PS51194"/>
    </source>
</evidence>
<dbReference type="InterPro" id="IPR000629">
    <property type="entry name" value="RNA-helicase_DEAD-box_CS"/>
</dbReference>
<dbReference type="GO" id="GO:0008289">
    <property type="term" value="F:lipid binding"/>
    <property type="evidence" value="ECO:0007669"/>
    <property type="project" value="UniProtKB-KW"/>
</dbReference>
<dbReference type="SMART" id="SM00490">
    <property type="entry name" value="HELICc"/>
    <property type="match status" value="1"/>
</dbReference>
<feature type="compositionally biased region" description="Polar residues" evidence="15">
    <location>
        <begin position="273"/>
        <end position="286"/>
    </location>
</feature>
<dbReference type="SMART" id="SM00456">
    <property type="entry name" value="WW"/>
    <property type="match status" value="1"/>
</dbReference>
<dbReference type="Gene3D" id="2.20.70.10">
    <property type="match status" value="1"/>
</dbReference>
<comment type="function">
    <text evidence="13">Membrane-associated protein that warps the membrane surface to access and bind aromatic isoprenes with high specificity, including ubiquinone (CoQ) isoprene intermediates and presents them directly to COQ7, therefore facilitating the COQ7-mediated hydroxylase step. Participates in the biosynthesis of coenzyme Q, also named ubiquinone, an essential lipid-soluble electron transporter for aerobic cellular respiration.</text>
</comment>
<dbReference type="Pfam" id="PF00397">
    <property type="entry name" value="WW"/>
    <property type="match status" value="1"/>
</dbReference>
<dbReference type="CDD" id="cd00201">
    <property type="entry name" value="WW"/>
    <property type="match status" value="1"/>
</dbReference>
<evidence type="ECO:0000256" key="15">
    <source>
        <dbReference type="SAM" id="MobiDB-lite"/>
    </source>
</evidence>
<dbReference type="InterPro" id="IPR013718">
    <property type="entry name" value="COQ9_C"/>
</dbReference>
<dbReference type="InterPro" id="IPR014014">
    <property type="entry name" value="RNA_helicase_DEAD_Q_motif"/>
</dbReference>
<dbReference type="NCBIfam" id="TIGR02396">
    <property type="entry name" value="diverge_rpsU"/>
    <property type="match status" value="1"/>
</dbReference>
<evidence type="ECO:0000313" key="20">
    <source>
        <dbReference type="EMBL" id="KAK9819794.1"/>
    </source>
</evidence>
<evidence type="ECO:0000256" key="11">
    <source>
        <dbReference type="ARBA" id="ARBA00023121"/>
    </source>
</evidence>
<dbReference type="EMBL" id="JALJOR010000003">
    <property type="protein sequence ID" value="KAK9819794.1"/>
    <property type="molecule type" value="Genomic_DNA"/>
</dbReference>
<dbReference type="InterPro" id="IPR036020">
    <property type="entry name" value="WW_dom_sf"/>
</dbReference>
<dbReference type="Pfam" id="PF08511">
    <property type="entry name" value="COQ9"/>
    <property type="match status" value="1"/>
</dbReference>
<evidence type="ECO:0000259" key="19">
    <source>
        <dbReference type="PROSITE" id="PS51195"/>
    </source>
</evidence>
<reference evidence="20 21" key="1">
    <citation type="journal article" date="2024" name="Nat. Commun.">
        <title>Phylogenomics reveals the evolutionary origins of lichenization in chlorophyte algae.</title>
        <authorList>
            <person name="Puginier C."/>
            <person name="Libourel C."/>
            <person name="Otte J."/>
            <person name="Skaloud P."/>
            <person name="Haon M."/>
            <person name="Grisel S."/>
            <person name="Petersen M."/>
            <person name="Berrin J.G."/>
            <person name="Delaux P.M."/>
            <person name="Dal Grande F."/>
            <person name="Keller J."/>
        </authorList>
    </citation>
    <scope>NUCLEOTIDE SEQUENCE [LARGE SCALE GENOMIC DNA]</scope>
    <source>
        <strain evidence="20 21">SAG 2043</strain>
    </source>
</reference>
<evidence type="ECO:0000256" key="12">
    <source>
        <dbReference type="ARBA" id="ARBA00023128"/>
    </source>
</evidence>
<gene>
    <name evidence="20" type="ORF">WJX72_002458</name>
</gene>
<proteinExistence type="inferred from homology"/>
<name>A0AAW1QEH7_9CHLO</name>
<comment type="similarity">
    <text evidence="3">Belongs to the COQ9 family.</text>
</comment>
<accession>A0AAW1QEH7</accession>
<evidence type="ECO:0000313" key="21">
    <source>
        <dbReference type="Proteomes" id="UP001489004"/>
    </source>
</evidence>
<feature type="compositionally biased region" description="Basic and acidic residues" evidence="15">
    <location>
        <begin position="798"/>
        <end position="809"/>
    </location>
</feature>
<dbReference type="CDD" id="cd18787">
    <property type="entry name" value="SF2_C_DEAD"/>
    <property type="match status" value="1"/>
</dbReference>
<evidence type="ECO:0000256" key="1">
    <source>
        <dbReference type="ARBA" id="ARBA00004173"/>
    </source>
</evidence>
<dbReference type="PROSITE" id="PS51192">
    <property type="entry name" value="HELICASE_ATP_BIND_1"/>
    <property type="match status" value="1"/>
</dbReference>
<dbReference type="GO" id="GO:0005739">
    <property type="term" value="C:mitochondrion"/>
    <property type="evidence" value="ECO:0007669"/>
    <property type="project" value="UniProtKB-SubCell"/>
</dbReference>
<dbReference type="GO" id="GO:0005524">
    <property type="term" value="F:ATP binding"/>
    <property type="evidence" value="ECO:0007669"/>
    <property type="project" value="UniProtKB-KW"/>
</dbReference>
<keyword evidence="9" id="KW-0067">ATP-binding</keyword>
<dbReference type="PROSITE" id="PS50020">
    <property type="entry name" value="WW_DOMAIN_2"/>
    <property type="match status" value="1"/>
</dbReference>
<feature type="domain" description="Helicase ATP-binding" evidence="17">
    <location>
        <begin position="359"/>
        <end position="533"/>
    </location>
</feature>
<dbReference type="Proteomes" id="UP001489004">
    <property type="component" value="Unassembled WGS sequence"/>
</dbReference>
<dbReference type="InterPro" id="IPR027417">
    <property type="entry name" value="P-loop_NTPase"/>
</dbReference>
<dbReference type="FunFam" id="3.40.50.300:FF:000008">
    <property type="entry name" value="ATP-dependent RNA helicase RhlB"/>
    <property type="match status" value="1"/>
</dbReference>
<feature type="compositionally biased region" description="Low complexity" evidence="15">
    <location>
        <begin position="256"/>
        <end position="271"/>
    </location>
</feature>
<evidence type="ECO:0000259" key="17">
    <source>
        <dbReference type="PROSITE" id="PS51192"/>
    </source>
</evidence>
<evidence type="ECO:0000256" key="14">
    <source>
        <dbReference type="PROSITE-ProRule" id="PRU00552"/>
    </source>
</evidence>
<feature type="domain" description="Helicase C-terminal" evidence="18">
    <location>
        <begin position="548"/>
        <end position="709"/>
    </location>
</feature>
<dbReference type="FunFam" id="3.40.50.300:FF:000079">
    <property type="entry name" value="probable ATP-dependent RNA helicase DDX17"/>
    <property type="match status" value="1"/>
</dbReference>
<dbReference type="PANTHER" id="PTHR47958">
    <property type="entry name" value="ATP-DEPENDENT RNA HELICASE DBP3"/>
    <property type="match status" value="1"/>
</dbReference>
<dbReference type="InterPro" id="IPR014001">
    <property type="entry name" value="Helicase_ATP-bd"/>
</dbReference>
<feature type="region of interest" description="Disordered" evidence="15">
    <location>
        <begin position="794"/>
        <end position="859"/>
    </location>
</feature>
<comment type="subcellular location">
    <subcellularLocation>
        <location evidence="1">Mitochondrion</location>
    </subcellularLocation>
</comment>
<evidence type="ECO:0000256" key="7">
    <source>
        <dbReference type="ARBA" id="ARBA00022801"/>
    </source>
</evidence>
<evidence type="ECO:0000256" key="3">
    <source>
        <dbReference type="ARBA" id="ARBA00010766"/>
    </source>
</evidence>
<dbReference type="GO" id="GO:0006744">
    <property type="term" value="P:ubiquinone biosynthetic process"/>
    <property type="evidence" value="ECO:0007669"/>
    <property type="project" value="UniProtKB-KW"/>
</dbReference>
<keyword evidence="8" id="KW-0347">Helicase</keyword>
<dbReference type="InterPro" id="IPR001202">
    <property type="entry name" value="WW_dom"/>
</dbReference>
<evidence type="ECO:0000256" key="8">
    <source>
        <dbReference type="ARBA" id="ARBA00022806"/>
    </source>
</evidence>
<dbReference type="FunFam" id="1.10.357.10:FF:000004">
    <property type="entry name" value="Ubiquinone biosynthesis protein COQ9, mitochondrial"/>
    <property type="match status" value="1"/>
</dbReference>
<keyword evidence="21" id="KW-1185">Reference proteome</keyword>
<dbReference type="PROSITE" id="PS51194">
    <property type="entry name" value="HELICASE_CTER"/>
    <property type="match status" value="1"/>
</dbReference>
<feature type="compositionally biased region" description="Basic residues" evidence="15">
    <location>
        <begin position="810"/>
        <end position="846"/>
    </location>
</feature>
<feature type="region of interest" description="Disordered" evidence="15">
    <location>
        <begin position="204"/>
        <end position="227"/>
    </location>
</feature>
<keyword evidence="10" id="KW-0809">Transit peptide</keyword>
<dbReference type="GO" id="GO:0003724">
    <property type="term" value="F:RNA helicase activity"/>
    <property type="evidence" value="ECO:0007669"/>
    <property type="project" value="UniProtKB-EC"/>
</dbReference>
<dbReference type="SUPFAM" id="SSF52540">
    <property type="entry name" value="P-loop containing nucleoside triphosphate hydrolases"/>
    <property type="match status" value="1"/>
</dbReference>
<keyword evidence="12" id="KW-0496">Mitochondrion</keyword>
<dbReference type="AlphaFoldDB" id="A0AAW1QEH7"/>
<dbReference type="PROSITE" id="PS00039">
    <property type="entry name" value="DEAD_ATP_HELICASE"/>
    <property type="match status" value="1"/>
</dbReference>